<keyword evidence="1" id="KW-1133">Transmembrane helix</keyword>
<organism evidence="2 3">
    <name type="scientific">Paenisporosarcina antarctica</name>
    <dbReference type="NCBI Taxonomy" id="417367"/>
    <lineage>
        <taxon>Bacteria</taxon>
        <taxon>Bacillati</taxon>
        <taxon>Bacillota</taxon>
        <taxon>Bacilli</taxon>
        <taxon>Bacillales</taxon>
        <taxon>Caryophanaceae</taxon>
        <taxon>Paenisporosarcina</taxon>
    </lineage>
</organism>
<feature type="transmembrane region" description="Helical" evidence="1">
    <location>
        <begin position="83"/>
        <end position="103"/>
    </location>
</feature>
<name>A0A4V1AMN1_9BACL</name>
<dbReference type="Proteomes" id="UP000294292">
    <property type="component" value="Chromosome"/>
</dbReference>
<keyword evidence="1" id="KW-0472">Membrane</keyword>
<dbReference type="KEGG" id="panc:E2636_01200"/>
<proteinExistence type="predicted"/>
<evidence type="ECO:0000313" key="3">
    <source>
        <dbReference type="Proteomes" id="UP000294292"/>
    </source>
</evidence>
<evidence type="ECO:0000256" key="1">
    <source>
        <dbReference type="SAM" id="Phobius"/>
    </source>
</evidence>
<dbReference type="OrthoDB" id="2736499at2"/>
<sequence length="183" mass="21419">MNYTEAKSKFWVFALLLFIIAPFVIMLTPMIVSVTLSDTPDKIIFIPLGTSMMMYALAFVFVIVLLCAMYFSKSVLINNVTGIIAVVGFVIIFSLGVQNYVYLHEDFIKYHPLWDEKEEYKWEDLTNVTHEMYDEKTNRDEKYIFEFNDGYTFEFLVSGIVDGTVQSKIYHKLIELEVPYKEY</sequence>
<dbReference type="RefSeq" id="WP_134208246.1">
    <property type="nucleotide sequence ID" value="NZ_CP038015.1"/>
</dbReference>
<feature type="transmembrane region" description="Helical" evidence="1">
    <location>
        <begin position="52"/>
        <end position="71"/>
    </location>
</feature>
<feature type="transmembrane region" description="Helical" evidence="1">
    <location>
        <begin position="12"/>
        <end position="32"/>
    </location>
</feature>
<keyword evidence="1" id="KW-0812">Transmembrane</keyword>
<accession>A0A4V1AMN1</accession>
<protein>
    <submittedName>
        <fullName evidence="2">Uncharacterized protein</fullName>
    </submittedName>
</protein>
<reference evidence="2 3" key="1">
    <citation type="submission" date="2019-03" db="EMBL/GenBank/DDBJ databases">
        <title>Complete genome sequence of Paenisporosarcina antarctica CGMCC 1.6503T.</title>
        <authorList>
            <person name="Rong J.-C."/>
            <person name="Chi N.-Y."/>
            <person name="Zhang Q.-F."/>
        </authorList>
    </citation>
    <scope>NUCLEOTIDE SEQUENCE [LARGE SCALE GENOMIC DNA]</scope>
    <source>
        <strain evidence="2 3">CGMCC 1.6503</strain>
    </source>
</reference>
<keyword evidence="3" id="KW-1185">Reference proteome</keyword>
<dbReference type="AlphaFoldDB" id="A0A4V1AMN1"/>
<gene>
    <name evidence="2" type="ORF">E2636_01200</name>
</gene>
<dbReference type="EMBL" id="CP038015">
    <property type="protein sequence ID" value="QBP39855.1"/>
    <property type="molecule type" value="Genomic_DNA"/>
</dbReference>
<evidence type="ECO:0000313" key="2">
    <source>
        <dbReference type="EMBL" id="QBP39855.1"/>
    </source>
</evidence>